<evidence type="ECO:0000313" key="4">
    <source>
        <dbReference type="Proteomes" id="UP000238937"/>
    </source>
</evidence>
<evidence type="ECO:0000259" key="2">
    <source>
        <dbReference type="PROSITE" id="PS50966"/>
    </source>
</evidence>
<protein>
    <recommendedName>
        <fullName evidence="2">SWIM-type domain-containing protein</fullName>
    </recommendedName>
</protein>
<dbReference type="Proteomes" id="UP000238937">
    <property type="component" value="Unassembled WGS sequence"/>
</dbReference>
<dbReference type="PANTHER" id="PTHR22619:SF0">
    <property type="entry name" value="ZINC FINGER SWIM DOMAIN-CONTAINING PROTEIN 6-LIKE PROTEIN"/>
    <property type="match status" value="1"/>
</dbReference>
<proteinExistence type="predicted"/>
<dbReference type="PANTHER" id="PTHR22619">
    <property type="entry name" value="ZINC FINGER SWIM DOMAIN CONTAINING PROTEIN 4, 5, 6"/>
    <property type="match status" value="1"/>
</dbReference>
<accession>A0A2T1GCW9</accession>
<evidence type="ECO:0000256" key="1">
    <source>
        <dbReference type="PROSITE-ProRule" id="PRU00325"/>
    </source>
</evidence>
<name>A0A2T1GCW9_9CYAN</name>
<dbReference type="InterPro" id="IPR007527">
    <property type="entry name" value="Znf_SWIM"/>
</dbReference>
<sequence length="617" mass="69613">MNLIMHIANLDETTLRYHATDKSFQRGESYYQQGAVVDLCQRGNCLYGEVEGNEVEPYHVTIQFDAGGVTEAECTCEYSFEGWCKHIVAVALTSIRKSETIHQRLSLNELLDRLNHVQTQTLVQELVAREPDLLDRIDQFVNKISPPIVGQVSTTETTVTRPKRQTSVDPQPYRYQTKQMMRNCLQHWEEGWEENPIDTDLPEILDQVQAFIDNGDGNNALVILAAITEACIEDWDEVADYGAEGDDLVALLDPIWATAVLTAELTSSEAIDIQVNLEEWQDRLGGSFEICSEALRQGWDTPELLAVLAGESEDLWEEERPSYADKLARIRLELLNLQERYPEYLNLARAEDLVEEYLVMLAQLGRIAEVMAASIRLKDAGQALAVAKVLREQDALAEALLIAKAGLDLPDRISAAPAEHQFFNIHQSPLLDRHRYELADWTSELAQGLGDQPTALSARITAFKLRPSMRGYQQVRTLAGEAWQTLQADLLQHLRTMDSWSHAEAKVQIFLHEGSIDDAISTVTDSYARGNLIQLVMDAAMSHRPEWVIAKAIAPAEDIMNRGKAESYQEAISWLTRARRAYIQAGREAEWQDYRARLVSTHGRKRKLMGLIDCADL</sequence>
<keyword evidence="1" id="KW-0863">Zinc-finger</keyword>
<dbReference type="Pfam" id="PF04434">
    <property type="entry name" value="SWIM"/>
    <property type="match status" value="1"/>
</dbReference>
<organism evidence="3 4">
    <name type="scientific">Chamaesiphon polymorphus CCALA 037</name>
    <dbReference type="NCBI Taxonomy" id="2107692"/>
    <lineage>
        <taxon>Bacteria</taxon>
        <taxon>Bacillati</taxon>
        <taxon>Cyanobacteriota</taxon>
        <taxon>Cyanophyceae</taxon>
        <taxon>Gomontiellales</taxon>
        <taxon>Chamaesiphonaceae</taxon>
        <taxon>Chamaesiphon</taxon>
    </lineage>
</organism>
<dbReference type="OrthoDB" id="7593573at2"/>
<feature type="domain" description="SWIM-type" evidence="2">
    <location>
        <begin position="58"/>
        <end position="95"/>
    </location>
</feature>
<dbReference type="EMBL" id="PVWO01000201">
    <property type="protein sequence ID" value="PSB55231.1"/>
    <property type="molecule type" value="Genomic_DNA"/>
</dbReference>
<keyword evidence="1" id="KW-0862">Zinc</keyword>
<dbReference type="GO" id="GO:0008270">
    <property type="term" value="F:zinc ion binding"/>
    <property type="evidence" value="ECO:0007669"/>
    <property type="project" value="UniProtKB-KW"/>
</dbReference>
<gene>
    <name evidence="3" type="ORF">C7B77_15690</name>
</gene>
<comment type="caution">
    <text evidence="3">The sequence shown here is derived from an EMBL/GenBank/DDBJ whole genome shotgun (WGS) entry which is preliminary data.</text>
</comment>
<dbReference type="PROSITE" id="PS50966">
    <property type="entry name" value="ZF_SWIM"/>
    <property type="match status" value="1"/>
</dbReference>
<reference evidence="3 4" key="1">
    <citation type="submission" date="2018-03" db="EMBL/GenBank/DDBJ databases">
        <title>The ancient ancestry and fast evolution of plastids.</title>
        <authorList>
            <person name="Moore K.R."/>
            <person name="Magnabosco C."/>
            <person name="Momper L."/>
            <person name="Gold D.A."/>
            <person name="Bosak T."/>
            <person name="Fournier G.P."/>
        </authorList>
    </citation>
    <scope>NUCLEOTIDE SEQUENCE [LARGE SCALE GENOMIC DNA]</scope>
    <source>
        <strain evidence="3 4">CCALA 037</strain>
    </source>
</reference>
<dbReference type="AlphaFoldDB" id="A0A2T1GCW9"/>
<keyword evidence="4" id="KW-1185">Reference proteome</keyword>
<evidence type="ECO:0000313" key="3">
    <source>
        <dbReference type="EMBL" id="PSB55231.1"/>
    </source>
</evidence>
<keyword evidence="1" id="KW-0479">Metal-binding</keyword>
<dbReference type="GO" id="GO:0031462">
    <property type="term" value="C:Cul2-RING ubiquitin ligase complex"/>
    <property type="evidence" value="ECO:0007669"/>
    <property type="project" value="TreeGrafter"/>
</dbReference>